<accession>A0A8X6QSZ6</accession>
<dbReference type="Proteomes" id="UP000887013">
    <property type="component" value="Unassembled WGS sequence"/>
</dbReference>
<evidence type="ECO:0000313" key="3">
    <source>
        <dbReference type="EMBL" id="GFU42000.1"/>
    </source>
</evidence>
<name>A0A8X6QSZ6_NEPPI</name>
<keyword evidence="2" id="KW-0732">Signal</keyword>
<dbReference type="EMBL" id="BMAW01132102">
    <property type="protein sequence ID" value="GFU42000.1"/>
    <property type="molecule type" value="Genomic_DNA"/>
</dbReference>
<feature type="compositionally biased region" description="Polar residues" evidence="1">
    <location>
        <begin position="118"/>
        <end position="131"/>
    </location>
</feature>
<organism evidence="3 4">
    <name type="scientific">Nephila pilipes</name>
    <name type="common">Giant wood spider</name>
    <name type="synonym">Nephila maculata</name>
    <dbReference type="NCBI Taxonomy" id="299642"/>
    <lineage>
        <taxon>Eukaryota</taxon>
        <taxon>Metazoa</taxon>
        <taxon>Ecdysozoa</taxon>
        <taxon>Arthropoda</taxon>
        <taxon>Chelicerata</taxon>
        <taxon>Arachnida</taxon>
        <taxon>Araneae</taxon>
        <taxon>Araneomorphae</taxon>
        <taxon>Entelegynae</taxon>
        <taxon>Araneoidea</taxon>
        <taxon>Nephilidae</taxon>
        <taxon>Nephila</taxon>
    </lineage>
</organism>
<comment type="caution">
    <text evidence="3">The sequence shown here is derived from an EMBL/GenBank/DDBJ whole genome shotgun (WGS) entry which is preliminary data.</text>
</comment>
<reference evidence="3" key="1">
    <citation type="submission" date="2020-08" db="EMBL/GenBank/DDBJ databases">
        <title>Multicomponent nature underlies the extraordinary mechanical properties of spider dragline silk.</title>
        <authorList>
            <person name="Kono N."/>
            <person name="Nakamura H."/>
            <person name="Mori M."/>
            <person name="Yoshida Y."/>
            <person name="Ohtoshi R."/>
            <person name="Malay A.D."/>
            <person name="Moran D.A.P."/>
            <person name="Tomita M."/>
            <person name="Numata K."/>
            <person name="Arakawa K."/>
        </authorList>
    </citation>
    <scope>NUCLEOTIDE SEQUENCE</scope>
</reference>
<keyword evidence="4" id="KW-1185">Reference proteome</keyword>
<gene>
    <name evidence="3" type="primary">NCL1_29806</name>
    <name evidence="3" type="ORF">NPIL_384361</name>
</gene>
<dbReference type="OrthoDB" id="6432650at2759"/>
<feature type="compositionally biased region" description="Basic and acidic residues" evidence="1">
    <location>
        <begin position="133"/>
        <end position="145"/>
    </location>
</feature>
<evidence type="ECO:0000256" key="2">
    <source>
        <dbReference type="SAM" id="SignalP"/>
    </source>
</evidence>
<evidence type="ECO:0000256" key="1">
    <source>
        <dbReference type="SAM" id="MobiDB-lite"/>
    </source>
</evidence>
<feature type="region of interest" description="Disordered" evidence="1">
    <location>
        <begin position="118"/>
        <end position="145"/>
    </location>
</feature>
<evidence type="ECO:0000313" key="4">
    <source>
        <dbReference type="Proteomes" id="UP000887013"/>
    </source>
</evidence>
<feature type="signal peptide" evidence="2">
    <location>
        <begin position="1"/>
        <end position="19"/>
    </location>
</feature>
<evidence type="ECO:0008006" key="5">
    <source>
        <dbReference type="Google" id="ProtNLM"/>
    </source>
</evidence>
<sequence>MKLVLFGFVSVILITEGYGFLGRLGGGGYDGKGYYPFEATQFPIYFPKCKEFMKAIDRKLTENGSGPFNCMEANDRDDCNFQQLMRARMDVTSGPCQKCIDQVQQFLNGVLDRTETTSNRIASDQGKSTLDVNIHDSTEDSISKE</sequence>
<dbReference type="AlphaFoldDB" id="A0A8X6QSZ6"/>
<protein>
    <recommendedName>
        <fullName evidence="5">Spider venom protein</fullName>
    </recommendedName>
</protein>
<proteinExistence type="predicted"/>
<feature type="chain" id="PRO_5036486798" description="Spider venom protein" evidence="2">
    <location>
        <begin position="20"/>
        <end position="145"/>
    </location>
</feature>